<accession>A0A0D0BJ21</accession>
<gene>
    <name evidence="2" type="ORF">GYMLUDRAFT_95047</name>
</gene>
<protein>
    <submittedName>
        <fullName evidence="2">Uncharacterized protein</fullName>
    </submittedName>
</protein>
<reference evidence="2 3" key="1">
    <citation type="submission" date="2014-04" db="EMBL/GenBank/DDBJ databases">
        <title>Evolutionary Origins and Diversification of the Mycorrhizal Mutualists.</title>
        <authorList>
            <consortium name="DOE Joint Genome Institute"/>
            <consortium name="Mycorrhizal Genomics Consortium"/>
            <person name="Kohler A."/>
            <person name="Kuo A."/>
            <person name="Nagy L.G."/>
            <person name="Floudas D."/>
            <person name="Copeland A."/>
            <person name="Barry K.W."/>
            <person name="Cichocki N."/>
            <person name="Veneault-Fourrey C."/>
            <person name="LaButti K."/>
            <person name="Lindquist E.A."/>
            <person name="Lipzen A."/>
            <person name="Lundell T."/>
            <person name="Morin E."/>
            <person name="Murat C."/>
            <person name="Riley R."/>
            <person name="Ohm R."/>
            <person name="Sun H."/>
            <person name="Tunlid A."/>
            <person name="Henrissat B."/>
            <person name="Grigoriev I.V."/>
            <person name="Hibbett D.S."/>
            <person name="Martin F."/>
        </authorList>
    </citation>
    <scope>NUCLEOTIDE SEQUENCE [LARGE SCALE GENOMIC DNA]</scope>
    <source>
        <strain evidence="2 3">FD-317 M1</strain>
    </source>
</reference>
<feature type="region of interest" description="Disordered" evidence="1">
    <location>
        <begin position="22"/>
        <end position="71"/>
    </location>
</feature>
<name>A0A0D0BJ21_9AGAR</name>
<evidence type="ECO:0000256" key="1">
    <source>
        <dbReference type="SAM" id="MobiDB-lite"/>
    </source>
</evidence>
<organism evidence="2 3">
    <name type="scientific">Collybiopsis luxurians FD-317 M1</name>
    <dbReference type="NCBI Taxonomy" id="944289"/>
    <lineage>
        <taxon>Eukaryota</taxon>
        <taxon>Fungi</taxon>
        <taxon>Dikarya</taxon>
        <taxon>Basidiomycota</taxon>
        <taxon>Agaricomycotina</taxon>
        <taxon>Agaricomycetes</taxon>
        <taxon>Agaricomycetidae</taxon>
        <taxon>Agaricales</taxon>
        <taxon>Marasmiineae</taxon>
        <taxon>Omphalotaceae</taxon>
        <taxon>Collybiopsis</taxon>
        <taxon>Collybiopsis luxurians</taxon>
    </lineage>
</organism>
<dbReference type="AlphaFoldDB" id="A0A0D0BJ21"/>
<evidence type="ECO:0000313" key="3">
    <source>
        <dbReference type="Proteomes" id="UP000053593"/>
    </source>
</evidence>
<dbReference type="EMBL" id="KN834762">
    <property type="protein sequence ID" value="KIK64155.1"/>
    <property type="molecule type" value="Genomic_DNA"/>
</dbReference>
<keyword evidence="3" id="KW-1185">Reference proteome</keyword>
<dbReference type="HOGENOM" id="CLU_2740267_0_0_1"/>
<proteinExistence type="predicted"/>
<sequence length="71" mass="7785">MRAQTVGFCNLPRVWKANQTQENFTSSGSLRSLNTPMASSQPTSRKAHSRRILPLNPAPTTAASRHLAHSL</sequence>
<dbReference type="Proteomes" id="UP000053593">
    <property type="component" value="Unassembled WGS sequence"/>
</dbReference>
<feature type="compositionally biased region" description="Polar residues" evidence="1">
    <location>
        <begin position="22"/>
        <end position="44"/>
    </location>
</feature>
<evidence type="ECO:0000313" key="2">
    <source>
        <dbReference type="EMBL" id="KIK64155.1"/>
    </source>
</evidence>